<keyword evidence="13" id="KW-1185">Reference proteome</keyword>
<dbReference type="EMBL" id="CAJOBP010002814">
    <property type="protein sequence ID" value="CAF4375538.1"/>
    <property type="molecule type" value="Genomic_DNA"/>
</dbReference>
<dbReference type="PANTHER" id="PTHR11905">
    <property type="entry name" value="ADAM A DISINTEGRIN AND METALLOPROTEASE DOMAIN"/>
    <property type="match status" value="1"/>
</dbReference>
<dbReference type="Proteomes" id="UP000663851">
    <property type="component" value="Unassembled WGS sequence"/>
</dbReference>
<dbReference type="Proteomes" id="UP000663873">
    <property type="component" value="Unassembled WGS sequence"/>
</dbReference>
<keyword evidence="5" id="KW-0812">Transmembrane</keyword>
<keyword evidence="5" id="KW-0472">Membrane</keyword>
<evidence type="ECO:0000256" key="3">
    <source>
        <dbReference type="PROSITE-ProRule" id="PRU00076"/>
    </source>
</evidence>
<dbReference type="SMART" id="SM00050">
    <property type="entry name" value="DISIN"/>
    <property type="match status" value="1"/>
</dbReference>
<evidence type="ECO:0000313" key="8">
    <source>
        <dbReference type="EMBL" id="CAF3180852.1"/>
    </source>
</evidence>
<dbReference type="Proteomes" id="UP000663833">
    <property type="component" value="Unassembled WGS sequence"/>
</dbReference>
<feature type="domain" description="EGF-like" evidence="6">
    <location>
        <begin position="234"/>
        <end position="268"/>
    </location>
</feature>
<keyword evidence="1 3" id="KW-1015">Disulfide bond</keyword>
<dbReference type="PANTHER" id="PTHR11905:SF248">
    <property type="entry name" value="DISINTEGRIN AND METALLOPROTEINASE DOMAIN-CONTAINING PROTEIN UNC-71"/>
    <property type="match status" value="1"/>
</dbReference>
<dbReference type="Pfam" id="PF08516">
    <property type="entry name" value="ADAM_CR"/>
    <property type="match status" value="1"/>
</dbReference>
<dbReference type="AlphaFoldDB" id="A0A817ZUN2"/>
<reference evidence="9" key="1">
    <citation type="submission" date="2021-02" db="EMBL/GenBank/DDBJ databases">
        <authorList>
            <person name="Nowell W R."/>
        </authorList>
    </citation>
    <scope>NUCLEOTIDE SEQUENCE</scope>
</reference>
<dbReference type="OrthoDB" id="5951731at2759"/>
<dbReference type="EMBL" id="CAJNXB010001591">
    <property type="protein sequence ID" value="CAF3180852.1"/>
    <property type="molecule type" value="Genomic_DNA"/>
</dbReference>
<evidence type="ECO:0000313" key="11">
    <source>
        <dbReference type="EMBL" id="CAF4375538.1"/>
    </source>
</evidence>
<dbReference type="SUPFAM" id="SSF57552">
    <property type="entry name" value="Blood coagulation inhibitor (disintegrin)"/>
    <property type="match status" value="1"/>
</dbReference>
<sequence>MVRRSKLPICGNGIVEAGEDCDCGLNKSCTSVEACCNPRTCQLYSGAECLSGPCCSGCKILPSGYTCRASRNGCDVPESCDGISPQCPEDNSVMDGSSCNENIGTCFHGKCVGAGQQCIDLWGAGATVAHESCYRNFNPSGSMTGHCGYDSRLHKYIPCFDQDVKCGLLHCEGGMPYPRVASSNFMIFNVNTREGSFECKSISSPTHSVLTNDGSICGESSFCQNNTCIEQQQPKRQCDSQKTCSGNGVCTSIGLCFCNSSWKGKDCSIYDNKYQDTYVYNRTLPYGPDPISPTTFFGISTITFLLFVICIIISCVFRSKNPRPRRKSHVISHLKQHHPQVTMNPTDIELDHRTQFVTQYDSTNQNFVSTPASMHRTPIKHSPFMASNRSITSIGTGLSYLPTDTPHSVRFTNRKNSTNAIFSDSETPRTRARRQTARYMGSPYLTRNFNHHQQQQTYTTLTLKRHADINIPYQSSRKIYDDIDKLSTNENLRDFIQVLDSLAQEKFGSTNINTMAFEKNSIVPSSPTETNGSITLDSGYQSTKQLMNTDEYATIVKPKQTNEKFHQRQRSLSSIDNKEQFST</sequence>
<dbReference type="Proteomes" id="UP000663825">
    <property type="component" value="Unassembled WGS sequence"/>
</dbReference>
<evidence type="ECO:0000256" key="1">
    <source>
        <dbReference type="ARBA" id="ARBA00023157"/>
    </source>
</evidence>
<evidence type="ECO:0000256" key="5">
    <source>
        <dbReference type="SAM" id="Phobius"/>
    </source>
</evidence>
<feature type="region of interest" description="Disordered" evidence="4">
    <location>
        <begin position="558"/>
        <end position="583"/>
    </location>
</feature>
<accession>A0A817ZUN2</accession>
<feature type="domain" description="Disintegrin" evidence="7">
    <location>
        <begin position="7"/>
        <end position="95"/>
    </location>
</feature>
<gene>
    <name evidence="10" type="ORF">HFQ381_LOCUS13300</name>
    <name evidence="9" type="ORF">LUA448_LOCUS17302</name>
    <name evidence="8" type="ORF">TIS948_LOCUS11342</name>
    <name evidence="11" type="ORF">UJA718_LOCUS17384</name>
</gene>
<feature type="disulfide bond" evidence="3">
    <location>
        <begin position="258"/>
        <end position="267"/>
    </location>
</feature>
<evidence type="ECO:0000259" key="7">
    <source>
        <dbReference type="PROSITE" id="PS50214"/>
    </source>
</evidence>
<dbReference type="InterPro" id="IPR006586">
    <property type="entry name" value="ADAM_Cys-rich"/>
</dbReference>
<dbReference type="GO" id="GO:0006509">
    <property type="term" value="P:membrane protein ectodomain proteolysis"/>
    <property type="evidence" value="ECO:0007669"/>
    <property type="project" value="TreeGrafter"/>
</dbReference>
<evidence type="ECO:0000256" key="4">
    <source>
        <dbReference type="SAM" id="MobiDB-lite"/>
    </source>
</evidence>
<dbReference type="Gene3D" id="4.10.70.10">
    <property type="entry name" value="Disintegrin domain"/>
    <property type="match status" value="1"/>
</dbReference>
<keyword evidence="5" id="KW-1133">Transmembrane helix</keyword>
<comment type="caution">
    <text evidence="3">Lacks conserved residue(s) required for the propagation of feature annotation.</text>
</comment>
<dbReference type="InterPro" id="IPR001762">
    <property type="entry name" value="Disintegrin_dom"/>
</dbReference>
<dbReference type="PROSITE" id="PS00022">
    <property type="entry name" value="EGF_1"/>
    <property type="match status" value="1"/>
</dbReference>
<protein>
    <submittedName>
        <fullName evidence="9">Uncharacterized protein</fullName>
    </submittedName>
</protein>
<dbReference type="Pfam" id="PF00200">
    <property type="entry name" value="Disintegrin"/>
    <property type="match status" value="1"/>
</dbReference>
<evidence type="ECO:0000313" key="10">
    <source>
        <dbReference type="EMBL" id="CAF4297115.1"/>
    </source>
</evidence>
<evidence type="ECO:0000313" key="13">
    <source>
        <dbReference type="Proteomes" id="UP000663873"/>
    </source>
</evidence>
<dbReference type="EMBL" id="CAJOBO010000831">
    <property type="protein sequence ID" value="CAF4297115.1"/>
    <property type="molecule type" value="Genomic_DNA"/>
</dbReference>
<dbReference type="FunFam" id="4.10.70.10:FF:000001">
    <property type="entry name" value="Disintegrin and metalloproteinase domain-containing protein 22"/>
    <property type="match status" value="1"/>
</dbReference>
<proteinExistence type="predicted"/>
<dbReference type="PROSITE" id="PS50026">
    <property type="entry name" value="EGF_3"/>
    <property type="match status" value="1"/>
</dbReference>
<evidence type="ECO:0000259" key="6">
    <source>
        <dbReference type="PROSITE" id="PS50026"/>
    </source>
</evidence>
<evidence type="ECO:0000313" key="12">
    <source>
        <dbReference type="Proteomes" id="UP000663833"/>
    </source>
</evidence>
<dbReference type="InterPro" id="IPR000742">
    <property type="entry name" value="EGF"/>
</dbReference>
<feature type="transmembrane region" description="Helical" evidence="5">
    <location>
        <begin position="296"/>
        <end position="317"/>
    </location>
</feature>
<dbReference type="PROSITE" id="PS50214">
    <property type="entry name" value="DISINTEGRIN_2"/>
    <property type="match status" value="1"/>
</dbReference>
<organism evidence="9 12">
    <name type="scientific">Rotaria socialis</name>
    <dbReference type="NCBI Taxonomy" id="392032"/>
    <lineage>
        <taxon>Eukaryota</taxon>
        <taxon>Metazoa</taxon>
        <taxon>Spiralia</taxon>
        <taxon>Gnathifera</taxon>
        <taxon>Rotifera</taxon>
        <taxon>Eurotatoria</taxon>
        <taxon>Bdelloidea</taxon>
        <taxon>Philodinida</taxon>
        <taxon>Philodinidae</taxon>
        <taxon>Rotaria</taxon>
    </lineage>
</organism>
<dbReference type="InterPro" id="IPR036436">
    <property type="entry name" value="Disintegrin_dom_sf"/>
</dbReference>
<dbReference type="EMBL" id="CAJNYD010002178">
    <property type="protein sequence ID" value="CAF3397960.1"/>
    <property type="molecule type" value="Genomic_DNA"/>
</dbReference>
<evidence type="ECO:0000256" key="2">
    <source>
        <dbReference type="PROSITE-ProRule" id="PRU00068"/>
    </source>
</evidence>
<feature type="disulfide bond" evidence="2">
    <location>
        <begin position="67"/>
        <end position="87"/>
    </location>
</feature>
<evidence type="ECO:0000313" key="9">
    <source>
        <dbReference type="EMBL" id="CAF3397960.1"/>
    </source>
</evidence>
<keyword evidence="3" id="KW-0245">EGF-like domain</keyword>
<comment type="caution">
    <text evidence="9">The sequence shown here is derived from an EMBL/GenBank/DDBJ whole genome shotgun (WGS) entry which is preliminary data.</text>
</comment>
<name>A0A817ZUN2_9BILA</name>
<dbReference type="SMART" id="SM00608">
    <property type="entry name" value="ACR"/>
    <property type="match status" value="1"/>
</dbReference>